<dbReference type="Proteomes" id="UP000007703">
    <property type="component" value="Unassembled WGS sequence"/>
</dbReference>
<sequence length="156" mass="18052">MAWICHHSRSIFDVARRVASCIFSFHFYIVPPICYVGPKITTPCATKGSERTGEIQGRGCQRRPRGRRRSRKYHFWWQPVALKIYVSPSHIRASCDYFTVAWEIYFSYLSCGNNGVRESKRSICKPVSCPSHELRAWDYKDIVHAIDPCIPPSLII</sequence>
<protein>
    <submittedName>
        <fullName evidence="1">Uncharacterized protein</fullName>
    </submittedName>
</protein>
<organism evidence="1 2">
    <name type="scientific">Clavispora lusitaniae (strain ATCC 42720)</name>
    <name type="common">Yeast</name>
    <name type="synonym">Candida lusitaniae</name>
    <dbReference type="NCBI Taxonomy" id="306902"/>
    <lineage>
        <taxon>Eukaryota</taxon>
        <taxon>Fungi</taxon>
        <taxon>Dikarya</taxon>
        <taxon>Ascomycota</taxon>
        <taxon>Saccharomycotina</taxon>
        <taxon>Pichiomycetes</taxon>
        <taxon>Metschnikowiaceae</taxon>
        <taxon>Clavispora</taxon>
    </lineage>
</organism>
<proteinExistence type="predicted"/>
<dbReference type="KEGG" id="clu:CLUG_01430"/>
<evidence type="ECO:0000313" key="2">
    <source>
        <dbReference type="Proteomes" id="UP000007703"/>
    </source>
</evidence>
<evidence type="ECO:0000313" key="1">
    <source>
        <dbReference type="EMBL" id="EEQ37307.1"/>
    </source>
</evidence>
<dbReference type="VEuPathDB" id="FungiDB:CLUG_01430"/>
<dbReference type="AlphaFoldDB" id="C4XZP8"/>
<gene>
    <name evidence="1" type="ORF">CLUG_01430</name>
</gene>
<name>C4XZP8_CLAL4</name>
<dbReference type="EMBL" id="CH408077">
    <property type="protein sequence ID" value="EEQ37307.1"/>
    <property type="molecule type" value="Genomic_DNA"/>
</dbReference>
<reference evidence="1 2" key="1">
    <citation type="journal article" date="2009" name="Nature">
        <title>Evolution of pathogenicity and sexual reproduction in eight Candida genomes.</title>
        <authorList>
            <person name="Butler G."/>
            <person name="Rasmussen M.D."/>
            <person name="Lin M.F."/>
            <person name="Santos M.A."/>
            <person name="Sakthikumar S."/>
            <person name="Munro C.A."/>
            <person name="Rheinbay E."/>
            <person name="Grabherr M."/>
            <person name="Forche A."/>
            <person name="Reedy J.L."/>
            <person name="Agrafioti I."/>
            <person name="Arnaud M.B."/>
            <person name="Bates S."/>
            <person name="Brown A.J."/>
            <person name="Brunke S."/>
            <person name="Costanzo M.C."/>
            <person name="Fitzpatrick D.A."/>
            <person name="de Groot P.W."/>
            <person name="Harris D."/>
            <person name="Hoyer L.L."/>
            <person name="Hube B."/>
            <person name="Klis F.M."/>
            <person name="Kodira C."/>
            <person name="Lennard N."/>
            <person name="Logue M.E."/>
            <person name="Martin R."/>
            <person name="Neiman A.M."/>
            <person name="Nikolaou E."/>
            <person name="Quail M.A."/>
            <person name="Quinn J."/>
            <person name="Santos M.C."/>
            <person name="Schmitzberger F.F."/>
            <person name="Sherlock G."/>
            <person name="Shah P."/>
            <person name="Silverstein K.A."/>
            <person name="Skrzypek M.S."/>
            <person name="Soll D."/>
            <person name="Staggs R."/>
            <person name="Stansfield I."/>
            <person name="Stumpf M.P."/>
            <person name="Sudbery P.E."/>
            <person name="Srikantha T."/>
            <person name="Zeng Q."/>
            <person name="Berman J."/>
            <person name="Berriman M."/>
            <person name="Heitman J."/>
            <person name="Gow N.A."/>
            <person name="Lorenz M.C."/>
            <person name="Birren B.W."/>
            <person name="Kellis M."/>
            <person name="Cuomo C.A."/>
        </authorList>
    </citation>
    <scope>NUCLEOTIDE SEQUENCE [LARGE SCALE GENOMIC DNA]</scope>
    <source>
        <strain evidence="1 2">ATCC 42720</strain>
    </source>
</reference>
<dbReference type="InParanoid" id="C4XZP8"/>
<dbReference type="HOGENOM" id="CLU_1686381_0_0_1"/>
<accession>C4XZP8</accession>